<organism evidence="3 4">
    <name type="scientific">Companilactobacillus mindensis DSM 14500</name>
    <dbReference type="NCBI Taxonomy" id="1423770"/>
    <lineage>
        <taxon>Bacteria</taxon>
        <taxon>Bacillati</taxon>
        <taxon>Bacillota</taxon>
        <taxon>Bacilli</taxon>
        <taxon>Lactobacillales</taxon>
        <taxon>Lactobacillaceae</taxon>
        <taxon>Companilactobacillus</taxon>
    </lineage>
</organism>
<feature type="domain" description="S-layer protein C-terminal" evidence="2">
    <location>
        <begin position="551"/>
        <end position="595"/>
    </location>
</feature>
<keyword evidence="4" id="KW-1185">Reference proteome</keyword>
<reference evidence="3 4" key="1">
    <citation type="journal article" date="2015" name="Genome Announc.">
        <title>Expanding the biotechnology potential of lactobacilli through comparative genomics of 213 strains and associated genera.</title>
        <authorList>
            <person name="Sun Z."/>
            <person name="Harris H.M."/>
            <person name="McCann A."/>
            <person name="Guo C."/>
            <person name="Argimon S."/>
            <person name="Zhang W."/>
            <person name="Yang X."/>
            <person name="Jeffery I.B."/>
            <person name="Cooney J.C."/>
            <person name="Kagawa T.F."/>
            <person name="Liu W."/>
            <person name="Song Y."/>
            <person name="Salvetti E."/>
            <person name="Wrobel A."/>
            <person name="Rasinkangas P."/>
            <person name="Parkhill J."/>
            <person name="Rea M.C."/>
            <person name="O'Sullivan O."/>
            <person name="Ritari J."/>
            <person name="Douillard F.P."/>
            <person name="Paul Ross R."/>
            <person name="Yang R."/>
            <person name="Briner A.E."/>
            <person name="Felis G.E."/>
            <person name="de Vos W.M."/>
            <person name="Barrangou R."/>
            <person name="Klaenhammer T.R."/>
            <person name="Caufield P.W."/>
            <person name="Cui Y."/>
            <person name="Zhang H."/>
            <person name="O'Toole P.W."/>
        </authorList>
    </citation>
    <scope>NUCLEOTIDE SEQUENCE [LARGE SCALE GENOMIC DNA]</scope>
    <source>
        <strain evidence="3 4">DSM 14500</strain>
    </source>
</reference>
<dbReference type="EMBL" id="AZEZ01000103">
    <property type="protein sequence ID" value="KRL42682.1"/>
    <property type="molecule type" value="Genomic_DNA"/>
</dbReference>
<dbReference type="STRING" id="1423770.FD29_GL001708"/>
<dbReference type="RefSeq" id="WP_057888971.1">
    <property type="nucleotide sequence ID" value="NZ_AZEZ01000103.1"/>
</dbReference>
<sequence>MKNKTVERGILVTTFGFMGLGLFLNQPLNVTADSNLSGIPSSSSNSGTGESKNPTTQDVDQKVGPAASDDTENIGQKVIYKTPIHQWVQIAATDQYGEAMTKPKGNTNSTVFVEKNATNIKAIYTVENTSDKEESLGHNLLLLLPHYNHRNDKENLNPLVISDTVTEADLVKNLPENVSLQYSTTNMWGFKPLKKLEQSDEGFKWSDVGQIKVIFSKPLKAHEKFSISIPMTRLPGSERADIESLTDGFDNDQYMKCSFVDPADGSFAKLMQGKLRAVTVVKANEKYQDVPAEIEKLMPEASSQYITSTNNGATNKNPTGNVPFLYGNGIINLNLKTAGIPDLVKDKGYSVLLTEDTFQPQSKYSYRFDPSTVVQVNGDKATRAAGSPSDSFAPYIYVTLRKVIDTKDINLKVGDKWSDKDNFVTGLKNDDSKLTAEDVKADVNDPDGIIKNGKAVKDGTFSVTYSYKISDDYYGKGTPYVISKTAQVNVTKPTTATKPTTKPITKPVKPSTTRPHKNNHISNGGVSQPVDPITEMQNLIETYPDRSEVTLYTGQGKRVENRALAAGTAWFSDKMMNLNGEKYYRVATDEWVKASDAYAYQSNNLTIRTKQEQRLTNAHGDLIENRALAANTDWRVDKLVTINGKAYYQVATNEFVPVADVVVE</sequence>
<dbReference type="Pfam" id="PF03217">
    <property type="entry name" value="SlpA"/>
    <property type="match status" value="2"/>
</dbReference>
<comment type="caution">
    <text evidence="3">The sequence shown here is derived from an EMBL/GenBank/DDBJ whole genome shotgun (WGS) entry which is preliminary data.</text>
</comment>
<dbReference type="InterPro" id="IPR024968">
    <property type="entry name" value="SlpA_C_lactobacillus"/>
</dbReference>
<evidence type="ECO:0000313" key="4">
    <source>
        <dbReference type="Proteomes" id="UP000050872"/>
    </source>
</evidence>
<evidence type="ECO:0000313" key="3">
    <source>
        <dbReference type="EMBL" id="KRL42682.1"/>
    </source>
</evidence>
<feature type="compositionally biased region" description="Low complexity" evidence="1">
    <location>
        <begin position="494"/>
        <end position="513"/>
    </location>
</feature>
<gene>
    <name evidence="3" type="ORF">FD29_GL001708</name>
</gene>
<evidence type="ECO:0000256" key="1">
    <source>
        <dbReference type="SAM" id="MobiDB-lite"/>
    </source>
</evidence>
<dbReference type="PATRIC" id="fig|1423770.3.peg.1748"/>
<name>A0A0R1QKD6_9LACO</name>
<dbReference type="AlphaFoldDB" id="A0A0R1QKD6"/>
<feature type="region of interest" description="Disordered" evidence="1">
    <location>
        <begin position="35"/>
        <end position="70"/>
    </location>
</feature>
<protein>
    <recommendedName>
        <fullName evidence="2">S-layer protein C-terminal domain-containing protein</fullName>
    </recommendedName>
</protein>
<feature type="region of interest" description="Disordered" evidence="1">
    <location>
        <begin position="494"/>
        <end position="531"/>
    </location>
</feature>
<feature type="domain" description="S-layer protein C-terminal" evidence="2">
    <location>
        <begin position="617"/>
        <end position="658"/>
    </location>
</feature>
<feature type="compositionally biased region" description="Low complexity" evidence="1">
    <location>
        <begin position="35"/>
        <end position="53"/>
    </location>
</feature>
<dbReference type="Proteomes" id="UP000050872">
    <property type="component" value="Unassembled WGS sequence"/>
</dbReference>
<proteinExistence type="predicted"/>
<accession>A0A0R1QKD6</accession>
<evidence type="ECO:0000259" key="2">
    <source>
        <dbReference type="Pfam" id="PF03217"/>
    </source>
</evidence>
<dbReference type="OrthoDB" id="2296576at2"/>